<name>A0ABZ2KCE5_9BACT</name>
<accession>A0ABZ2KCE5</accession>
<dbReference type="GO" id="GO:0032259">
    <property type="term" value="P:methylation"/>
    <property type="evidence" value="ECO:0007669"/>
    <property type="project" value="UniProtKB-KW"/>
</dbReference>
<dbReference type="GO" id="GO:0008168">
    <property type="term" value="F:methyltransferase activity"/>
    <property type="evidence" value="ECO:0007669"/>
    <property type="project" value="UniProtKB-KW"/>
</dbReference>
<dbReference type="RefSeq" id="WP_394846373.1">
    <property type="nucleotide sequence ID" value="NZ_CP089982.1"/>
</dbReference>
<dbReference type="InterPro" id="IPR029063">
    <property type="entry name" value="SAM-dependent_MTases_sf"/>
</dbReference>
<dbReference type="PANTHER" id="PTHR40036">
    <property type="entry name" value="MACROCIN O-METHYLTRANSFERASE"/>
    <property type="match status" value="1"/>
</dbReference>
<evidence type="ECO:0000313" key="1">
    <source>
        <dbReference type="EMBL" id="WXA95764.1"/>
    </source>
</evidence>
<dbReference type="EMBL" id="CP089982">
    <property type="protein sequence ID" value="WXA95764.1"/>
    <property type="molecule type" value="Genomic_DNA"/>
</dbReference>
<keyword evidence="1" id="KW-0808">Transferase</keyword>
<keyword evidence="2" id="KW-1185">Reference proteome</keyword>
<sequence>MASIPKFSKLDTDFIAKRNAFFESNPVDAKFAVDNWSLFLGTVPMGTFLARYELLKKIVDVPGHVLEFGVFNGSNLLFMAKILRLLAPHDLRKLYGFDTFEGLQEFNSKDGIAVEDRGRYRGRRELLERSIALHGFEDSIELVAGKIEDTLHEFLKTNAHHLYSFVYLDTDLYQSTQLVLSEVWPRLSPGGIIALDEGYHDRFPGEGIAAQEFLAAHQGQCNVGAIPFARQPMFYIQKR</sequence>
<dbReference type="Gene3D" id="3.40.50.150">
    <property type="entry name" value="Vaccinia Virus protein VP39"/>
    <property type="match status" value="1"/>
</dbReference>
<reference evidence="1 2" key="1">
    <citation type="submission" date="2021-12" db="EMBL/GenBank/DDBJ databases">
        <title>Discovery of the Pendulisporaceae a myxobacterial family with distinct sporulation behavior and unique specialized metabolism.</title>
        <authorList>
            <person name="Garcia R."/>
            <person name="Popoff A."/>
            <person name="Bader C.D."/>
            <person name="Loehr J."/>
            <person name="Walesch S."/>
            <person name="Walt C."/>
            <person name="Boldt J."/>
            <person name="Bunk B."/>
            <person name="Haeckl F.J.F.P.J."/>
            <person name="Gunesch A.P."/>
            <person name="Birkelbach J."/>
            <person name="Nuebel U."/>
            <person name="Pietschmann T."/>
            <person name="Bach T."/>
            <person name="Mueller R."/>
        </authorList>
    </citation>
    <scope>NUCLEOTIDE SEQUENCE [LARGE SCALE GENOMIC DNA]</scope>
    <source>
        <strain evidence="1 2">MSr12523</strain>
    </source>
</reference>
<evidence type="ECO:0000313" key="2">
    <source>
        <dbReference type="Proteomes" id="UP001379533"/>
    </source>
</evidence>
<keyword evidence="1" id="KW-0489">Methyltransferase</keyword>
<dbReference type="SUPFAM" id="SSF53335">
    <property type="entry name" value="S-adenosyl-L-methionine-dependent methyltransferases"/>
    <property type="match status" value="1"/>
</dbReference>
<organism evidence="1 2">
    <name type="scientific">Pendulispora brunnea</name>
    <dbReference type="NCBI Taxonomy" id="2905690"/>
    <lineage>
        <taxon>Bacteria</taxon>
        <taxon>Pseudomonadati</taxon>
        <taxon>Myxococcota</taxon>
        <taxon>Myxococcia</taxon>
        <taxon>Myxococcales</taxon>
        <taxon>Sorangiineae</taxon>
        <taxon>Pendulisporaceae</taxon>
        <taxon>Pendulispora</taxon>
    </lineage>
</organism>
<dbReference type="Proteomes" id="UP001379533">
    <property type="component" value="Chromosome"/>
</dbReference>
<gene>
    <name evidence="1" type="ORF">LZC95_02775</name>
</gene>
<dbReference type="PANTHER" id="PTHR40036:SF1">
    <property type="entry name" value="MACROCIN O-METHYLTRANSFERASE"/>
    <property type="match status" value="1"/>
</dbReference>
<protein>
    <submittedName>
        <fullName evidence="1">TylF/MycF family methyltransferase</fullName>
    </submittedName>
</protein>
<dbReference type="InterPro" id="IPR008884">
    <property type="entry name" value="TylF_MeTrfase"/>
</dbReference>
<dbReference type="Pfam" id="PF05711">
    <property type="entry name" value="TylF"/>
    <property type="match status" value="1"/>
</dbReference>
<proteinExistence type="predicted"/>